<evidence type="ECO:0000313" key="3">
    <source>
        <dbReference type="Proteomes" id="UP000184278"/>
    </source>
</evidence>
<dbReference type="InterPro" id="IPR019533">
    <property type="entry name" value="Peptidase_S26"/>
</dbReference>
<organism evidence="2 3">
    <name type="scientific">Butyrivibrio fibrisolvens DSM 3071</name>
    <dbReference type="NCBI Taxonomy" id="1121131"/>
    <lineage>
        <taxon>Bacteria</taxon>
        <taxon>Bacillati</taxon>
        <taxon>Bacillota</taxon>
        <taxon>Clostridia</taxon>
        <taxon>Lachnospirales</taxon>
        <taxon>Lachnospiraceae</taxon>
        <taxon>Butyrivibrio</taxon>
    </lineage>
</organism>
<dbReference type="InterPro" id="IPR001387">
    <property type="entry name" value="Cro/C1-type_HTH"/>
</dbReference>
<dbReference type="InterPro" id="IPR010982">
    <property type="entry name" value="Lambda_DNA-bd_dom_sf"/>
</dbReference>
<protein>
    <submittedName>
        <fullName evidence="2">Helix-turn-helix</fullName>
    </submittedName>
</protein>
<evidence type="ECO:0000313" key="2">
    <source>
        <dbReference type="EMBL" id="SHJ09776.1"/>
    </source>
</evidence>
<dbReference type="Gene3D" id="2.10.109.10">
    <property type="entry name" value="Umud Fragment, subunit A"/>
    <property type="match status" value="1"/>
</dbReference>
<dbReference type="CDD" id="cd06530">
    <property type="entry name" value="S26_SPase_I"/>
    <property type="match status" value="1"/>
</dbReference>
<dbReference type="GO" id="GO:0004252">
    <property type="term" value="F:serine-type endopeptidase activity"/>
    <property type="evidence" value="ECO:0007669"/>
    <property type="project" value="InterPro"/>
</dbReference>
<gene>
    <name evidence="2" type="ORF">SAMN02745229_04097</name>
</gene>
<dbReference type="InterPro" id="IPR036286">
    <property type="entry name" value="LexA/Signal_pep-like_sf"/>
</dbReference>
<dbReference type="CDD" id="cd00093">
    <property type="entry name" value="HTH_XRE"/>
    <property type="match status" value="1"/>
</dbReference>
<dbReference type="Proteomes" id="UP000184278">
    <property type="component" value="Unassembled WGS sequence"/>
</dbReference>
<dbReference type="GO" id="GO:0003677">
    <property type="term" value="F:DNA binding"/>
    <property type="evidence" value="ECO:0007669"/>
    <property type="project" value="InterPro"/>
</dbReference>
<dbReference type="EMBL" id="FQXK01000066">
    <property type="protein sequence ID" value="SHJ09776.1"/>
    <property type="molecule type" value="Genomic_DNA"/>
</dbReference>
<dbReference type="SUPFAM" id="SSF47413">
    <property type="entry name" value="lambda repressor-like DNA-binding domains"/>
    <property type="match status" value="1"/>
</dbReference>
<dbReference type="Pfam" id="PF01381">
    <property type="entry name" value="HTH_3"/>
    <property type="match status" value="1"/>
</dbReference>
<dbReference type="OrthoDB" id="9802919at2"/>
<evidence type="ECO:0000259" key="1">
    <source>
        <dbReference type="PROSITE" id="PS50943"/>
    </source>
</evidence>
<dbReference type="RefSeq" id="WP_073390535.1">
    <property type="nucleotide sequence ID" value="NZ_FQXK01000066.1"/>
</dbReference>
<accession>A0A1M6GIM1</accession>
<dbReference type="PROSITE" id="PS50943">
    <property type="entry name" value="HTH_CROC1"/>
    <property type="match status" value="1"/>
</dbReference>
<reference evidence="3" key="1">
    <citation type="submission" date="2016-11" db="EMBL/GenBank/DDBJ databases">
        <authorList>
            <person name="Varghese N."/>
            <person name="Submissions S."/>
        </authorList>
    </citation>
    <scope>NUCLEOTIDE SEQUENCE [LARGE SCALE GENOMIC DNA]</scope>
    <source>
        <strain evidence="3">DSM 3071</strain>
    </source>
</reference>
<sequence length="262" mass="30869">MSFNYYLRKKLHETKMSQAQLANEIDVTKAMVNRWIKPYSRNPQKKSIQKVVEFFGDDFDELERIFTVEEYWGDFFWKNFRAILLERQTYCEDIPGIDEKVLRRYYTGKCDYVELYDLMLIAKYLNCSVEKLVDCNTIQFGGYNNIELIGSEKRLNNQWGLSIEFNADYKVGTTEMEPTIHIGDQIVLKRDLITRRISILPSIGDVVVLHDKKEKKLYLRRVDNINGQIVYVANNTQFPPILKSEYIEVKGIVAQALTEFNR</sequence>
<name>A0A1M6GIM1_BUTFI</name>
<dbReference type="AlphaFoldDB" id="A0A1M6GIM1"/>
<dbReference type="SMART" id="SM00530">
    <property type="entry name" value="HTH_XRE"/>
    <property type="match status" value="1"/>
</dbReference>
<dbReference type="GO" id="GO:0006465">
    <property type="term" value="P:signal peptide processing"/>
    <property type="evidence" value="ECO:0007669"/>
    <property type="project" value="InterPro"/>
</dbReference>
<keyword evidence="3" id="KW-1185">Reference proteome</keyword>
<dbReference type="SUPFAM" id="SSF51306">
    <property type="entry name" value="LexA/Signal peptidase"/>
    <property type="match status" value="1"/>
</dbReference>
<proteinExistence type="predicted"/>
<dbReference type="Gene3D" id="1.10.260.40">
    <property type="entry name" value="lambda repressor-like DNA-binding domains"/>
    <property type="match status" value="1"/>
</dbReference>
<feature type="domain" description="HTH cro/C1-type" evidence="1">
    <location>
        <begin position="7"/>
        <end position="62"/>
    </location>
</feature>